<feature type="region of interest" description="Disordered" evidence="1">
    <location>
        <begin position="1"/>
        <end position="77"/>
    </location>
</feature>
<feature type="region of interest" description="Disordered" evidence="1">
    <location>
        <begin position="286"/>
        <end position="347"/>
    </location>
</feature>
<dbReference type="OrthoDB" id="47801at2759"/>
<feature type="compositionally biased region" description="Basic and acidic residues" evidence="1">
    <location>
        <begin position="59"/>
        <end position="77"/>
    </location>
</feature>
<accession>A0A9W8JUV5</accession>
<feature type="compositionally biased region" description="Low complexity" evidence="1">
    <location>
        <begin position="23"/>
        <end position="38"/>
    </location>
</feature>
<dbReference type="AlphaFoldDB" id="A0A9W8JUV5"/>
<reference evidence="2" key="1">
    <citation type="submission" date="2022-07" db="EMBL/GenBank/DDBJ databases">
        <title>Genome Sequence of Agrocybe chaxingu.</title>
        <authorList>
            <person name="Buettner E."/>
        </authorList>
    </citation>
    <scope>NUCLEOTIDE SEQUENCE</scope>
    <source>
        <strain evidence="2">MP-N11</strain>
    </source>
</reference>
<gene>
    <name evidence="2" type="ORF">NLJ89_g12210</name>
</gene>
<evidence type="ECO:0000256" key="1">
    <source>
        <dbReference type="SAM" id="MobiDB-lite"/>
    </source>
</evidence>
<feature type="compositionally biased region" description="Basic and acidic residues" evidence="1">
    <location>
        <begin position="334"/>
        <end position="347"/>
    </location>
</feature>
<organism evidence="2 3">
    <name type="scientific">Agrocybe chaxingu</name>
    <dbReference type="NCBI Taxonomy" id="84603"/>
    <lineage>
        <taxon>Eukaryota</taxon>
        <taxon>Fungi</taxon>
        <taxon>Dikarya</taxon>
        <taxon>Basidiomycota</taxon>
        <taxon>Agaricomycotina</taxon>
        <taxon>Agaricomycetes</taxon>
        <taxon>Agaricomycetidae</taxon>
        <taxon>Agaricales</taxon>
        <taxon>Agaricineae</taxon>
        <taxon>Strophariaceae</taxon>
        <taxon>Agrocybe</taxon>
    </lineage>
</organism>
<dbReference type="EMBL" id="JANKHO010003717">
    <property type="protein sequence ID" value="KAJ3481472.1"/>
    <property type="molecule type" value="Genomic_DNA"/>
</dbReference>
<name>A0A9W8JUV5_9AGAR</name>
<feature type="compositionally biased region" description="Low complexity" evidence="1">
    <location>
        <begin position="179"/>
        <end position="190"/>
    </location>
</feature>
<dbReference type="Proteomes" id="UP001148786">
    <property type="component" value="Unassembled WGS sequence"/>
</dbReference>
<evidence type="ECO:0000313" key="2">
    <source>
        <dbReference type="EMBL" id="KAJ3481472.1"/>
    </source>
</evidence>
<evidence type="ECO:0000313" key="3">
    <source>
        <dbReference type="Proteomes" id="UP001148786"/>
    </source>
</evidence>
<comment type="caution">
    <text evidence="2">The sequence shown here is derived from an EMBL/GenBank/DDBJ whole genome shotgun (WGS) entry which is preliminary data.</text>
</comment>
<keyword evidence="3" id="KW-1185">Reference proteome</keyword>
<feature type="compositionally biased region" description="Low complexity" evidence="1">
    <location>
        <begin position="49"/>
        <end position="58"/>
    </location>
</feature>
<sequence length="347" mass="37666">MSSATRDSGRPALVGKEKEKEPSTSTSAPSASASASQQRPRRRSAPETGQEAEQQQQGSRKEKKEERKESLKEAKREEHPFDVFTATRPCVKCGMAVESPKGAITTITDPFSLPFADRLHLTCTGCSTVHCRGCFKVVQCSSSGSGFSTASGAARAHSHSQSASNALALTVISKTTTSSTSSKTLSSSKTQKVQHQPCSGGPGCAVRTCCLGIRTVAIFEALASFDEIFALEAGFMHTQGKSSRDKSRDTESIKAARQAYVKLLISKADKSMRRFEDAFLRDTLPRGHRRPPLHLSTPTPHPLPPSPTTSLQCRAPLPRIYLQSPPRFSPTRRARLDCPRRDVPLRA</sequence>
<feature type="region of interest" description="Disordered" evidence="1">
    <location>
        <begin position="179"/>
        <end position="201"/>
    </location>
</feature>
<protein>
    <submittedName>
        <fullName evidence="2">Uncharacterized protein</fullName>
    </submittedName>
</protein>
<proteinExistence type="predicted"/>